<dbReference type="Proteomes" id="UP000593572">
    <property type="component" value="Unassembled WGS sequence"/>
</dbReference>
<evidence type="ECO:0008006" key="3">
    <source>
        <dbReference type="Google" id="ProtNLM"/>
    </source>
</evidence>
<dbReference type="EMBL" id="JABEZX010000007">
    <property type="protein sequence ID" value="MBA0560775.1"/>
    <property type="molecule type" value="Genomic_DNA"/>
</dbReference>
<dbReference type="PANTHER" id="PTHR31286:SF99">
    <property type="entry name" value="DUF4283 DOMAIN-CONTAINING PROTEIN"/>
    <property type="match status" value="1"/>
</dbReference>
<name>A0A7J8M7V0_9ROSI</name>
<dbReference type="AlphaFoldDB" id="A0A7J8M7V0"/>
<dbReference type="InterPro" id="IPR040256">
    <property type="entry name" value="At4g02000-like"/>
</dbReference>
<comment type="caution">
    <text evidence="1">The sequence shown here is derived from an EMBL/GenBank/DDBJ whole genome shotgun (WGS) entry which is preliminary data.</text>
</comment>
<protein>
    <recommendedName>
        <fullName evidence="3">CCHC-type domain-containing protein</fullName>
    </recommendedName>
</protein>
<gene>
    <name evidence="1" type="ORF">Golob_017653</name>
</gene>
<accession>A0A7J8M7V0</accession>
<keyword evidence="2" id="KW-1185">Reference proteome</keyword>
<sequence>MELSLDALASNERSGSPLPTELLRATKKVKNKDFDLVDVDDQGLMLALAEVSGRVVKADYNTTDGKRGKFARIAVVVDLSKPLVSFLGIDRKKQAVVCEGLPSICYDCSRVGHIKEN</sequence>
<evidence type="ECO:0000313" key="1">
    <source>
        <dbReference type="EMBL" id="MBA0560775.1"/>
    </source>
</evidence>
<reference evidence="1 2" key="1">
    <citation type="journal article" date="2019" name="Genome Biol. Evol.">
        <title>Insights into the evolution of the New World diploid cottons (Gossypium, subgenus Houzingenia) based on genome sequencing.</title>
        <authorList>
            <person name="Grover C.E."/>
            <person name="Arick M.A. 2nd"/>
            <person name="Thrash A."/>
            <person name="Conover J.L."/>
            <person name="Sanders W.S."/>
            <person name="Peterson D.G."/>
            <person name="Frelichowski J.E."/>
            <person name="Scheffler J.A."/>
            <person name="Scheffler B.E."/>
            <person name="Wendel J.F."/>
        </authorList>
    </citation>
    <scope>NUCLEOTIDE SEQUENCE [LARGE SCALE GENOMIC DNA]</scope>
    <source>
        <strain evidence="1">157</strain>
        <tissue evidence="1">Leaf</tissue>
    </source>
</reference>
<proteinExistence type="predicted"/>
<evidence type="ECO:0000313" key="2">
    <source>
        <dbReference type="Proteomes" id="UP000593572"/>
    </source>
</evidence>
<organism evidence="1 2">
    <name type="scientific">Gossypium lobatum</name>
    <dbReference type="NCBI Taxonomy" id="34289"/>
    <lineage>
        <taxon>Eukaryota</taxon>
        <taxon>Viridiplantae</taxon>
        <taxon>Streptophyta</taxon>
        <taxon>Embryophyta</taxon>
        <taxon>Tracheophyta</taxon>
        <taxon>Spermatophyta</taxon>
        <taxon>Magnoliopsida</taxon>
        <taxon>eudicotyledons</taxon>
        <taxon>Gunneridae</taxon>
        <taxon>Pentapetalae</taxon>
        <taxon>rosids</taxon>
        <taxon>malvids</taxon>
        <taxon>Malvales</taxon>
        <taxon>Malvaceae</taxon>
        <taxon>Malvoideae</taxon>
        <taxon>Gossypium</taxon>
    </lineage>
</organism>
<dbReference type="PANTHER" id="PTHR31286">
    <property type="entry name" value="GLYCINE-RICH CELL WALL STRUCTURAL PROTEIN 1.8-LIKE"/>
    <property type="match status" value="1"/>
</dbReference>